<dbReference type="CDD" id="cd23507">
    <property type="entry name" value="hydrophobin_I"/>
    <property type="match status" value="1"/>
</dbReference>
<keyword evidence="6" id="KW-0732">Signal</keyword>
<feature type="signal peptide" evidence="6">
    <location>
        <begin position="1"/>
        <end position="20"/>
    </location>
</feature>
<comment type="caution">
    <text evidence="7">The sequence shown here is derived from an EMBL/GenBank/DDBJ whole genome shotgun (WGS) entry which is preliminary data.</text>
</comment>
<evidence type="ECO:0000256" key="1">
    <source>
        <dbReference type="ARBA" id="ARBA00004191"/>
    </source>
</evidence>
<protein>
    <recommendedName>
        <fullName evidence="6">Hydrophobin</fullName>
    </recommendedName>
</protein>
<dbReference type="RefSeq" id="XP_001841192.1">
    <property type="nucleotide sequence ID" value="XM_001841140.2"/>
</dbReference>
<evidence type="ECO:0000256" key="3">
    <source>
        <dbReference type="ARBA" id="ARBA00022512"/>
    </source>
</evidence>
<dbReference type="EMBL" id="AACS02000002">
    <property type="protein sequence ID" value="EAU80622.1"/>
    <property type="molecule type" value="Genomic_DNA"/>
</dbReference>
<proteinExistence type="inferred from homology"/>
<comment type="subcellular location">
    <subcellularLocation>
        <location evidence="1 6">Secreted</location>
        <location evidence="1 6">Cell wall</location>
    </subcellularLocation>
</comment>
<dbReference type="GO" id="GO:0005199">
    <property type="term" value="F:structural constituent of cell wall"/>
    <property type="evidence" value="ECO:0007669"/>
    <property type="project" value="InterPro"/>
</dbReference>
<evidence type="ECO:0000256" key="6">
    <source>
        <dbReference type="RuleBase" id="RU365009"/>
    </source>
</evidence>
<accession>A8PGD8</accession>
<dbReference type="InParanoid" id="A8PGD8"/>
<evidence type="ECO:0000313" key="7">
    <source>
        <dbReference type="EMBL" id="EAU80622.1"/>
    </source>
</evidence>
<feature type="chain" id="PRO_5013984941" description="Hydrophobin" evidence="6">
    <location>
        <begin position="21"/>
        <end position="117"/>
    </location>
</feature>
<dbReference type="Pfam" id="PF01185">
    <property type="entry name" value="Hydrophobin"/>
    <property type="match status" value="1"/>
</dbReference>
<evidence type="ECO:0000256" key="5">
    <source>
        <dbReference type="ARBA" id="ARBA00023157"/>
    </source>
</evidence>
<comment type="similarity">
    <text evidence="2 6">Belongs to the fungal hydrophobin family.</text>
</comment>
<dbReference type="STRING" id="240176.A8PGD8"/>
<keyword evidence="8" id="KW-1185">Reference proteome</keyword>
<dbReference type="VEuPathDB" id="FungiDB:CC1G_10189"/>
<sequence length="117" mass="11857">MFARLSTALLALTLVTSAIAGSHHKSRVEAEQCNGGEIQCCYGVQDSKSLDNEVTKLLGHLKIDAKQVTGQVGVGCTALNALGAGGGSSCTEQKVCCTNNSFNGVVALGCSPANVSA</sequence>
<dbReference type="KEGG" id="cci:CC1G_10189"/>
<dbReference type="SMART" id="SM00075">
    <property type="entry name" value="HYDRO"/>
    <property type="match status" value="1"/>
</dbReference>
<name>A8PGD8_COPC7</name>
<dbReference type="GeneID" id="6017869"/>
<keyword evidence="3 6" id="KW-0134">Cell wall</keyword>
<dbReference type="OrthoDB" id="4225815at2759"/>
<dbReference type="OMA" id="VGEIHCC"/>
<reference evidence="7 8" key="1">
    <citation type="journal article" date="2010" name="Proc. Natl. Acad. Sci. U.S.A.">
        <title>Insights into evolution of multicellular fungi from the assembled chromosomes of the mushroom Coprinopsis cinerea (Coprinus cinereus).</title>
        <authorList>
            <person name="Stajich J.E."/>
            <person name="Wilke S.K."/>
            <person name="Ahren D."/>
            <person name="Au C.H."/>
            <person name="Birren B.W."/>
            <person name="Borodovsky M."/>
            <person name="Burns C."/>
            <person name="Canback B."/>
            <person name="Casselton L.A."/>
            <person name="Cheng C.K."/>
            <person name="Deng J."/>
            <person name="Dietrich F.S."/>
            <person name="Fargo D.C."/>
            <person name="Farman M.L."/>
            <person name="Gathman A.C."/>
            <person name="Goldberg J."/>
            <person name="Guigo R."/>
            <person name="Hoegger P.J."/>
            <person name="Hooker J.B."/>
            <person name="Huggins A."/>
            <person name="James T.Y."/>
            <person name="Kamada T."/>
            <person name="Kilaru S."/>
            <person name="Kodira C."/>
            <person name="Kues U."/>
            <person name="Kupfer D."/>
            <person name="Kwan H.S."/>
            <person name="Lomsadze A."/>
            <person name="Li W."/>
            <person name="Lilly W.W."/>
            <person name="Ma L.J."/>
            <person name="Mackey A.J."/>
            <person name="Manning G."/>
            <person name="Martin F."/>
            <person name="Muraguchi H."/>
            <person name="Natvig D.O."/>
            <person name="Palmerini H."/>
            <person name="Ramesh M.A."/>
            <person name="Rehmeyer C.J."/>
            <person name="Roe B.A."/>
            <person name="Shenoy N."/>
            <person name="Stanke M."/>
            <person name="Ter-Hovhannisyan V."/>
            <person name="Tunlid A."/>
            <person name="Velagapudi R."/>
            <person name="Vision T.J."/>
            <person name="Zeng Q."/>
            <person name="Zolan M.E."/>
            <person name="Pukkila P.J."/>
        </authorList>
    </citation>
    <scope>NUCLEOTIDE SEQUENCE [LARGE SCALE GENOMIC DNA]</scope>
    <source>
        <strain evidence="8">Okayama-7 / 130 / ATCC MYA-4618 / FGSC 9003</strain>
    </source>
</reference>
<organism evidence="7 8">
    <name type="scientific">Coprinopsis cinerea (strain Okayama-7 / 130 / ATCC MYA-4618 / FGSC 9003)</name>
    <name type="common">Inky cap fungus</name>
    <name type="synonym">Hormographiella aspergillata</name>
    <dbReference type="NCBI Taxonomy" id="240176"/>
    <lineage>
        <taxon>Eukaryota</taxon>
        <taxon>Fungi</taxon>
        <taxon>Dikarya</taxon>
        <taxon>Basidiomycota</taxon>
        <taxon>Agaricomycotina</taxon>
        <taxon>Agaricomycetes</taxon>
        <taxon>Agaricomycetidae</taxon>
        <taxon>Agaricales</taxon>
        <taxon>Agaricineae</taxon>
        <taxon>Psathyrellaceae</taxon>
        <taxon>Coprinopsis</taxon>
    </lineage>
</organism>
<dbReference type="AlphaFoldDB" id="A8PGD8"/>
<evidence type="ECO:0000256" key="2">
    <source>
        <dbReference type="ARBA" id="ARBA00010446"/>
    </source>
</evidence>
<evidence type="ECO:0000256" key="4">
    <source>
        <dbReference type="ARBA" id="ARBA00022525"/>
    </source>
</evidence>
<evidence type="ECO:0000313" key="8">
    <source>
        <dbReference type="Proteomes" id="UP000001861"/>
    </source>
</evidence>
<dbReference type="GO" id="GO:0009277">
    <property type="term" value="C:fungal-type cell wall"/>
    <property type="evidence" value="ECO:0007669"/>
    <property type="project" value="InterPro"/>
</dbReference>
<gene>
    <name evidence="7" type="ORF">CC1G_10189</name>
</gene>
<dbReference type="Proteomes" id="UP000001861">
    <property type="component" value="Unassembled WGS sequence"/>
</dbReference>
<dbReference type="InterPro" id="IPR001338">
    <property type="entry name" value="Class_I_Hydrophobin"/>
</dbReference>
<keyword evidence="5 6" id="KW-1015">Disulfide bond</keyword>
<keyword evidence="4 6" id="KW-0964">Secreted</keyword>